<accession>A0A6C0KL85</accession>
<proteinExistence type="predicted"/>
<name>A0A6C0KL85_9ZZZZ</name>
<organism evidence="1">
    <name type="scientific">viral metagenome</name>
    <dbReference type="NCBI Taxonomy" id="1070528"/>
    <lineage>
        <taxon>unclassified sequences</taxon>
        <taxon>metagenomes</taxon>
        <taxon>organismal metagenomes</taxon>
    </lineage>
</organism>
<reference evidence="1" key="1">
    <citation type="journal article" date="2020" name="Nature">
        <title>Giant virus diversity and host interactions through global metagenomics.</title>
        <authorList>
            <person name="Schulz F."/>
            <person name="Roux S."/>
            <person name="Paez-Espino D."/>
            <person name="Jungbluth S."/>
            <person name="Walsh D.A."/>
            <person name="Denef V.J."/>
            <person name="McMahon K.D."/>
            <person name="Konstantinidis K.T."/>
            <person name="Eloe-Fadrosh E.A."/>
            <person name="Kyrpides N.C."/>
            <person name="Woyke T."/>
        </authorList>
    </citation>
    <scope>NUCLEOTIDE SEQUENCE</scope>
    <source>
        <strain evidence="1">GVMAG-S-3300013006-158</strain>
    </source>
</reference>
<protein>
    <submittedName>
        <fullName evidence="1">Uncharacterized protein</fullName>
    </submittedName>
</protein>
<sequence>MEYRKDREDLLSVLHMIIKNAKPKVYSQIMVVMPLHLLERLKMGSMERKIVFHLPIFLGWIPLRK</sequence>
<dbReference type="AlphaFoldDB" id="A0A6C0KL85"/>
<evidence type="ECO:0000313" key="1">
    <source>
        <dbReference type="EMBL" id="QHU18792.1"/>
    </source>
</evidence>
<dbReference type="EMBL" id="MN740937">
    <property type="protein sequence ID" value="QHU18792.1"/>
    <property type="molecule type" value="Genomic_DNA"/>
</dbReference>